<dbReference type="InterPro" id="IPR005025">
    <property type="entry name" value="FMN_Rdtase-like_dom"/>
</dbReference>
<protein>
    <submittedName>
        <fullName evidence="2">Multimeric flavodoxin WrbA</fullName>
    </submittedName>
</protein>
<dbReference type="Pfam" id="PF03358">
    <property type="entry name" value="FMN_red"/>
    <property type="match status" value="1"/>
</dbReference>
<accession>A0ABS4TEB0</accession>
<sequence length="150" mass="15964">MARLLIVHHTPSPGMQAMFEAVVSGATDPEITEVDVARRPALTASAADALEADAYILGTPANIGYMSGALKHFFDQIYYPCLDSTRGRPYGLYIHGNEGTEGAIRAIETITAALGWEKAFAPVDVKGPPGKQDLESCWELGATIAAQLMA</sequence>
<organism evidence="2 3">
    <name type="scientific">Kibdelosporangium banguiense</name>
    <dbReference type="NCBI Taxonomy" id="1365924"/>
    <lineage>
        <taxon>Bacteria</taxon>
        <taxon>Bacillati</taxon>
        <taxon>Actinomycetota</taxon>
        <taxon>Actinomycetes</taxon>
        <taxon>Pseudonocardiales</taxon>
        <taxon>Pseudonocardiaceae</taxon>
        <taxon>Kibdelosporangium</taxon>
    </lineage>
</organism>
<keyword evidence="3" id="KW-1185">Reference proteome</keyword>
<reference evidence="2 3" key="1">
    <citation type="submission" date="2021-03" db="EMBL/GenBank/DDBJ databases">
        <title>Sequencing the genomes of 1000 actinobacteria strains.</title>
        <authorList>
            <person name="Klenk H.-P."/>
        </authorList>
    </citation>
    <scope>NUCLEOTIDE SEQUENCE [LARGE SCALE GENOMIC DNA]</scope>
    <source>
        <strain evidence="2 3">DSM 46670</strain>
    </source>
</reference>
<dbReference type="SUPFAM" id="SSF52218">
    <property type="entry name" value="Flavoproteins"/>
    <property type="match status" value="1"/>
</dbReference>
<name>A0ABS4TEB0_9PSEU</name>
<comment type="caution">
    <text evidence="2">The sequence shown here is derived from an EMBL/GenBank/DDBJ whole genome shotgun (WGS) entry which is preliminary data.</text>
</comment>
<gene>
    <name evidence="2" type="ORF">JOF56_003137</name>
</gene>
<dbReference type="Proteomes" id="UP001519332">
    <property type="component" value="Unassembled WGS sequence"/>
</dbReference>
<dbReference type="EMBL" id="JAGINW010000001">
    <property type="protein sequence ID" value="MBP2322752.1"/>
    <property type="molecule type" value="Genomic_DNA"/>
</dbReference>
<proteinExistence type="predicted"/>
<dbReference type="Gene3D" id="3.40.50.360">
    <property type="match status" value="1"/>
</dbReference>
<feature type="domain" description="NADPH-dependent FMN reductase-like" evidence="1">
    <location>
        <begin position="37"/>
        <end position="100"/>
    </location>
</feature>
<evidence type="ECO:0000313" key="3">
    <source>
        <dbReference type="Proteomes" id="UP001519332"/>
    </source>
</evidence>
<dbReference type="InterPro" id="IPR029039">
    <property type="entry name" value="Flavoprotein-like_sf"/>
</dbReference>
<evidence type="ECO:0000313" key="2">
    <source>
        <dbReference type="EMBL" id="MBP2322752.1"/>
    </source>
</evidence>
<dbReference type="RefSeq" id="WP_209638418.1">
    <property type="nucleotide sequence ID" value="NZ_JAGINW010000001.1"/>
</dbReference>
<evidence type="ECO:0000259" key="1">
    <source>
        <dbReference type="Pfam" id="PF03358"/>
    </source>
</evidence>